<dbReference type="InterPro" id="IPR051816">
    <property type="entry name" value="Glycosyl_Hydrolase_31"/>
</dbReference>
<evidence type="ECO:0000256" key="3">
    <source>
        <dbReference type="SAM" id="SignalP"/>
    </source>
</evidence>
<feature type="domain" description="DUF5110" evidence="6">
    <location>
        <begin position="653"/>
        <end position="694"/>
    </location>
</feature>
<dbReference type="GO" id="GO:0005975">
    <property type="term" value="P:carbohydrate metabolic process"/>
    <property type="evidence" value="ECO:0007669"/>
    <property type="project" value="InterPro"/>
</dbReference>
<dbReference type="Gene3D" id="3.20.20.80">
    <property type="entry name" value="Glycosidases"/>
    <property type="match status" value="1"/>
</dbReference>
<keyword evidence="2" id="KW-0326">Glycosidase</keyword>
<evidence type="ECO:0000313" key="8">
    <source>
        <dbReference type="EMBL" id="TXE11423.1"/>
    </source>
</evidence>
<comment type="similarity">
    <text evidence="1 2">Belongs to the glycosyl hydrolase 31 family.</text>
</comment>
<dbReference type="Gene3D" id="2.60.40.1760">
    <property type="entry name" value="glycosyl hydrolase (family 31)"/>
    <property type="match status" value="1"/>
</dbReference>
<dbReference type="Pfam" id="PF17137">
    <property type="entry name" value="DUF5110"/>
    <property type="match status" value="1"/>
</dbReference>
<dbReference type="OrthoDB" id="176168at2"/>
<gene>
    <name evidence="8" type="ORF">ESV85_10910</name>
</gene>
<dbReference type="InterPro" id="IPR025887">
    <property type="entry name" value="Glyco_hydro_31_N_dom"/>
</dbReference>
<keyword evidence="3" id="KW-0732">Signal</keyword>
<protein>
    <submittedName>
        <fullName evidence="8">Glycoside hydrolase family 31 protein</fullName>
    </submittedName>
</protein>
<organism evidence="8 9">
    <name type="scientific">Algoriphagus aquimarinus</name>
    <dbReference type="NCBI Taxonomy" id="237018"/>
    <lineage>
        <taxon>Bacteria</taxon>
        <taxon>Pseudomonadati</taxon>
        <taxon>Bacteroidota</taxon>
        <taxon>Cytophagia</taxon>
        <taxon>Cytophagales</taxon>
        <taxon>Cyclobacteriaceae</taxon>
        <taxon>Algoriphagus</taxon>
    </lineage>
</organism>
<evidence type="ECO:0000259" key="7">
    <source>
        <dbReference type="Pfam" id="PF21365"/>
    </source>
</evidence>
<sequence>MNTKCKLGQSRSLLLVGLLFFFCFNGYAQNTLISDMDHLKWEKVMPGIWKASFGEMGLNAMDYTNSPNTEAIEELGDLPFPFDKEATYSLLTPTRASIRLPLNETEQIYGLGLEFEGMNRRSNVYSLKVDHYGGTKGYTHAPVPFYISSKGYGVLINSSQRVKIYVGVGNRKDSNLPEVIDRTTGKNWAARPISDAIEASVEGGGMEIYVFTGETNLEVVQRYNLFFGGGIIPPKWGLGFWHRVHTTSSDEDVLKEIQEFENNNFPLDVIGLEPGWQSFAYPCSYDWDSTRFPSPGNFVRTLDEKGIKVNLWENPYVAPSSTMYEDIRPYTGSHTVWLGEVPDYTIPEARQVLLNHHEKNHLNLGVSGYKIDEVDGYDVWLWPDHATFPSGTDAVEMRQVYGMMMQDMFDDYFKEKNTRTYSLIRSAYIGSSNHNFVLYSDYYDHKGYVTAMASASLAGLLWTPEIRSADSAEEWVRRFQTVAFSPLMMLNAWSSGKKPWSFPEVTDMVRNTIELRMKLLPYLYTAFYEYNQKGIPPFRAMVLESGYNDQVTSKNGVIDDVKNPYAEDKRLEVTDQYMMGPSILVAPVFTGQKDRKIVLPKGDWFDFYSGEYAGNGETITIQTKLEEIPLFVKDGAIIPMLTSISKEKKEKSLEVRHYGSKANTFLLYNDDGVSYDYEKGEFSLTELSVEKTRNGELSGNSKALNSNKFTYDTITWKFMTK</sequence>
<accession>A0A5C7AUW4</accession>
<dbReference type="Pfam" id="PF01055">
    <property type="entry name" value="Glyco_hydro_31_2nd"/>
    <property type="match status" value="1"/>
</dbReference>
<dbReference type="SUPFAM" id="SSF74650">
    <property type="entry name" value="Galactose mutarotase-like"/>
    <property type="match status" value="1"/>
</dbReference>
<dbReference type="SUPFAM" id="SSF51445">
    <property type="entry name" value="(Trans)glycosidases"/>
    <property type="match status" value="1"/>
</dbReference>
<dbReference type="CDD" id="cd14752">
    <property type="entry name" value="GH31_N"/>
    <property type="match status" value="1"/>
</dbReference>
<evidence type="ECO:0000256" key="1">
    <source>
        <dbReference type="ARBA" id="ARBA00007806"/>
    </source>
</evidence>
<dbReference type="InterPro" id="IPR000322">
    <property type="entry name" value="Glyco_hydro_31_TIM"/>
</dbReference>
<dbReference type="InterPro" id="IPR048395">
    <property type="entry name" value="Glyco_hydro_31_C"/>
</dbReference>
<dbReference type="PANTHER" id="PTHR43863">
    <property type="entry name" value="HYDROLASE, PUTATIVE (AFU_ORTHOLOGUE AFUA_1G03140)-RELATED"/>
    <property type="match status" value="1"/>
</dbReference>
<dbReference type="Proteomes" id="UP000321935">
    <property type="component" value="Unassembled WGS sequence"/>
</dbReference>
<feature type="domain" description="Glycoside hydrolase family 31 N-terminal" evidence="5">
    <location>
        <begin position="92"/>
        <end position="163"/>
    </location>
</feature>
<dbReference type="RefSeq" id="WP_146917498.1">
    <property type="nucleotide sequence ID" value="NZ_VORW01000005.1"/>
</dbReference>
<dbReference type="InterPro" id="IPR017853">
    <property type="entry name" value="GH"/>
</dbReference>
<feature type="signal peptide" evidence="3">
    <location>
        <begin position="1"/>
        <end position="28"/>
    </location>
</feature>
<dbReference type="GO" id="GO:0030246">
    <property type="term" value="F:carbohydrate binding"/>
    <property type="evidence" value="ECO:0007669"/>
    <property type="project" value="InterPro"/>
</dbReference>
<dbReference type="PANTHER" id="PTHR43863:SF2">
    <property type="entry name" value="MALTASE-GLUCOAMYLASE"/>
    <property type="match status" value="1"/>
</dbReference>
<evidence type="ECO:0000259" key="6">
    <source>
        <dbReference type="Pfam" id="PF17137"/>
    </source>
</evidence>
<dbReference type="Pfam" id="PF21365">
    <property type="entry name" value="Glyco_hydro_31_3rd"/>
    <property type="match status" value="1"/>
</dbReference>
<dbReference type="GO" id="GO:0004553">
    <property type="term" value="F:hydrolase activity, hydrolyzing O-glycosyl compounds"/>
    <property type="evidence" value="ECO:0007669"/>
    <property type="project" value="InterPro"/>
</dbReference>
<dbReference type="InterPro" id="IPR011013">
    <property type="entry name" value="Gal_mutarotase_sf_dom"/>
</dbReference>
<dbReference type="AlphaFoldDB" id="A0A5C7AUW4"/>
<dbReference type="Pfam" id="PF13802">
    <property type="entry name" value="Gal_mutarotas_2"/>
    <property type="match status" value="1"/>
</dbReference>
<feature type="domain" description="Glycosyl hydrolase family 31 C-terminal" evidence="7">
    <location>
        <begin position="566"/>
        <end position="638"/>
    </location>
</feature>
<feature type="domain" description="Glycoside hydrolase family 31 TIM barrel" evidence="4">
    <location>
        <begin position="232"/>
        <end position="526"/>
    </location>
</feature>
<evidence type="ECO:0000259" key="5">
    <source>
        <dbReference type="Pfam" id="PF13802"/>
    </source>
</evidence>
<reference evidence="8 9" key="1">
    <citation type="submission" date="2019-08" db="EMBL/GenBank/DDBJ databases">
        <title>Genomes sequence of Algoriphagus aquimarinus ACAM450.</title>
        <authorList>
            <person name="Bowman J.P."/>
        </authorList>
    </citation>
    <scope>NUCLEOTIDE SEQUENCE [LARGE SCALE GENOMIC DNA]</scope>
    <source>
        <strain evidence="8 9">ACAM 450</strain>
    </source>
</reference>
<dbReference type="EMBL" id="VORW01000005">
    <property type="protein sequence ID" value="TXE11423.1"/>
    <property type="molecule type" value="Genomic_DNA"/>
</dbReference>
<comment type="caution">
    <text evidence="8">The sequence shown here is derived from an EMBL/GenBank/DDBJ whole genome shotgun (WGS) entry which is preliminary data.</text>
</comment>
<dbReference type="InterPro" id="IPR013780">
    <property type="entry name" value="Glyco_hydro_b"/>
</dbReference>
<evidence type="ECO:0000313" key="9">
    <source>
        <dbReference type="Proteomes" id="UP000321935"/>
    </source>
</evidence>
<dbReference type="CDD" id="cd06592">
    <property type="entry name" value="GH31_NET37"/>
    <property type="match status" value="1"/>
</dbReference>
<dbReference type="SUPFAM" id="SSF51011">
    <property type="entry name" value="Glycosyl hydrolase domain"/>
    <property type="match status" value="1"/>
</dbReference>
<evidence type="ECO:0000256" key="2">
    <source>
        <dbReference type="RuleBase" id="RU361185"/>
    </source>
</evidence>
<name>A0A5C7AUW4_9BACT</name>
<evidence type="ECO:0000259" key="4">
    <source>
        <dbReference type="Pfam" id="PF01055"/>
    </source>
</evidence>
<proteinExistence type="inferred from homology"/>
<dbReference type="Gene3D" id="2.60.40.1180">
    <property type="entry name" value="Golgi alpha-mannosidase II"/>
    <property type="match status" value="2"/>
</dbReference>
<keyword evidence="2 8" id="KW-0378">Hydrolase</keyword>
<feature type="chain" id="PRO_5022862197" evidence="3">
    <location>
        <begin position="29"/>
        <end position="721"/>
    </location>
</feature>
<dbReference type="InterPro" id="IPR033403">
    <property type="entry name" value="DUF5110"/>
</dbReference>